<gene>
    <name evidence="12" type="ORF">OKA104_LOCUS29076</name>
    <name evidence="11" type="ORF">VCS650_LOCUS38331</name>
</gene>
<evidence type="ECO:0000256" key="6">
    <source>
        <dbReference type="ARBA" id="ARBA00023054"/>
    </source>
</evidence>
<feature type="region of interest" description="Disordered" evidence="10">
    <location>
        <begin position="531"/>
        <end position="563"/>
    </location>
</feature>
<dbReference type="AlphaFoldDB" id="A0A819N407"/>
<proteinExistence type="predicted"/>
<accession>A0A819N407</accession>
<evidence type="ECO:0000256" key="2">
    <source>
        <dbReference type="ARBA" id="ARBA00011832"/>
    </source>
</evidence>
<evidence type="ECO:0000256" key="5">
    <source>
        <dbReference type="ARBA" id="ARBA00022803"/>
    </source>
</evidence>
<dbReference type="PANTHER" id="PTHR14594">
    <property type="entry name" value="CENTROSOMAL PROTEIN OF 70 KDA"/>
    <property type="match status" value="1"/>
</dbReference>
<dbReference type="GO" id="GO:0060271">
    <property type="term" value="P:cilium assembly"/>
    <property type="evidence" value="ECO:0007669"/>
    <property type="project" value="InterPro"/>
</dbReference>
<feature type="region of interest" description="Disordered" evidence="10">
    <location>
        <begin position="167"/>
        <end position="200"/>
    </location>
</feature>
<evidence type="ECO:0000256" key="9">
    <source>
        <dbReference type="SAM" id="Coils"/>
    </source>
</evidence>
<comment type="function">
    <text evidence="8">Plays a role in the organization of both preexisting and nascent microtubules in interphase cells. During mitosis, required for the organization and orientation of the mitotic spindle.</text>
</comment>
<comment type="subcellular location">
    <subcellularLocation>
        <location evidence="1">Cytoplasm</location>
        <location evidence="1">Cytoskeleton</location>
        <location evidence="1">Microtubule organizing center</location>
        <location evidence="1">Centrosome</location>
    </subcellularLocation>
</comment>
<keyword evidence="6 9" id="KW-0175">Coiled coil</keyword>
<dbReference type="EMBL" id="CAJOAY010002910">
    <property type="protein sequence ID" value="CAF3988576.1"/>
    <property type="molecule type" value="Genomic_DNA"/>
</dbReference>
<keyword evidence="5" id="KW-0802">TPR repeat</keyword>
<feature type="compositionally biased region" description="Basic and acidic residues" evidence="10">
    <location>
        <begin position="542"/>
        <end position="563"/>
    </location>
</feature>
<dbReference type="EMBL" id="CAJNON010001129">
    <property type="protein sequence ID" value="CAF1431471.1"/>
    <property type="molecule type" value="Genomic_DNA"/>
</dbReference>
<reference evidence="12" key="1">
    <citation type="submission" date="2021-02" db="EMBL/GenBank/DDBJ databases">
        <authorList>
            <person name="Nowell W R."/>
        </authorList>
    </citation>
    <scope>NUCLEOTIDE SEQUENCE</scope>
</reference>
<evidence type="ECO:0000256" key="3">
    <source>
        <dbReference type="ARBA" id="ARBA00018408"/>
    </source>
</evidence>
<evidence type="ECO:0000256" key="7">
    <source>
        <dbReference type="ARBA" id="ARBA00023212"/>
    </source>
</evidence>
<evidence type="ECO:0000256" key="8">
    <source>
        <dbReference type="ARBA" id="ARBA00025273"/>
    </source>
</evidence>
<dbReference type="Proteomes" id="UP000663881">
    <property type="component" value="Unassembled WGS sequence"/>
</dbReference>
<dbReference type="OrthoDB" id="2020926at2759"/>
<evidence type="ECO:0000313" key="12">
    <source>
        <dbReference type="EMBL" id="CAF3988576.1"/>
    </source>
</evidence>
<dbReference type="GO" id="GO:0005813">
    <property type="term" value="C:centrosome"/>
    <property type="evidence" value="ECO:0007669"/>
    <property type="project" value="UniProtKB-SubCell"/>
</dbReference>
<name>A0A819N407_9BILA</name>
<dbReference type="Proteomes" id="UP000663891">
    <property type="component" value="Unassembled WGS sequence"/>
</dbReference>
<dbReference type="GO" id="GO:0043015">
    <property type="term" value="F:gamma-tubulin binding"/>
    <property type="evidence" value="ECO:0007669"/>
    <property type="project" value="InterPro"/>
</dbReference>
<sequence length="563" mass="64951">MRSTDNYYQQRNAGVIASKRRLPFDSASARMSSSTVTKRAVSNTLRYPQSNNRHEIFLNKSSSSSSSPSASSSITEHEDDDEVKMLDETIPENDFHEADKRKKTITNSRHSAMNNHNSKTDIGGPLIQELLQSNMNLKKEIRDIRRQIKYNNNGSNKQRIDRVINTTSPSNKTKILKDHNNDDDDDDDDECSFAPVEHDYYNNSSKSKQYKTEATMYKQQLEKCQDTIVHLRKTIHSMEKRIEQLRSTEHRQVGNASNQHESHVSTSNNNTDHRFIHELFHLCIKYLPRSSKLKTTVPTHQDMKTFIRQTFTDLIQRPTTKISAIRNHDSGHFICKCSERSQTEHRPSYQYCLTLIEQCQSLFDITCYTQLSTALNELYYRHGELANFKRSIASTLGVTESTRLVSCPKLIKKLQQVLDDAKSNELITFKKMAKINDMNEAVSKIRSYDDFVPYYHQFIEQMANLLEVSKGDEIMPAIKTLKLLAHSDSYRSNHNYQQSHSLPRASSLITTKNSYENNLSQSKSLRLLSSKSNNDLSNENNKVIDLEKQQTNDSEQKHDEDSQ</sequence>
<feature type="compositionally biased region" description="Low complexity" evidence="10">
    <location>
        <begin position="531"/>
        <end position="541"/>
    </location>
</feature>
<comment type="caution">
    <text evidence="12">The sequence shown here is derived from an EMBL/GenBank/DDBJ whole genome shotgun (WGS) entry which is preliminary data.</text>
</comment>
<feature type="coiled-coil region" evidence="9">
    <location>
        <begin position="221"/>
        <end position="248"/>
    </location>
</feature>
<organism evidence="12 13">
    <name type="scientific">Adineta steineri</name>
    <dbReference type="NCBI Taxonomy" id="433720"/>
    <lineage>
        <taxon>Eukaryota</taxon>
        <taxon>Metazoa</taxon>
        <taxon>Spiralia</taxon>
        <taxon>Gnathifera</taxon>
        <taxon>Rotifera</taxon>
        <taxon>Eurotatoria</taxon>
        <taxon>Bdelloidea</taxon>
        <taxon>Adinetida</taxon>
        <taxon>Adinetidae</taxon>
        <taxon>Adineta</taxon>
    </lineage>
</organism>
<comment type="subunit">
    <text evidence="2">Directly interacts with tubulin-gamma; this interaction determines centrosomal localization.</text>
</comment>
<keyword evidence="7" id="KW-0206">Cytoskeleton</keyword>
<evidence type="ECO:0000313" key="11">
    <source>
        <dbReference type="EMBL" id="CAF1431471.1"/>
    </source>
</evidence>
<feature type="compositionally biased region" description="Low complexity" evidence="10">
    <location>
        <begin position="61"/>
        <end position="73"/>
    </location>
</feature>
<feature type="region of interest" description="Disordered" evidence="10">
    <location>
        <begin position="29"/>
        <end position="82"/>
    </location>
</feature>
<dbReference type="PANTHER" id="PTHR14594:SF1">
    <property type="entry name" value="CENTROSOMAL PROTEIN OF 70 KDA"/>
    <property type="match status" value="1"/>
</dbReference>
<feature type="compositionally biased region" description="Acidic residues" evidence="10">
    <location>
        <begin position="181"/>
        <end position="191"/>
    </location>
</feature>
<evidence type="ECO:0000313" key="13">
    <source>
        <dbReference type="Proteomes" id="UP000663881"/>
    </source>
</evidence>
<evidence type="ECO:0000256" key="10">
    <source>
        <dbReference type="SAM" id="MobiDB-lite"/>
    </source>
</evidence>
<dbReference type="GO" id="GO:0070507">
    <property type="term" value="P:regulation of microtubule cytoskeleton organization"/>
    <property type="evidence" value="ECO:0007669"/>
    <property type="project" value="InterPro"/>
</dbReference>
<evidence type="ECO:0000256" key="4">
    <source>
        <dbReference type="ARBA" id="ARBA00022490"/>
    </source>
</evidence>
<keyword evidence="4" id="KW-0963">Cytoplasm</keyword>
<dbReference type="InterPro" id="IPR037692">
    <property type="entry name" value="CEP70"/>
</dbReference>
<feature type="compositionally biased region" description="Polar residues" evidence="10">
    <location>
        <begin position="29"/>
        <end position="51"/>
    </location>
</feature>
<protein>
    <recommendedName>
        <fullName evidence="3">Centrosomal protein of 70 kDa</fullName>
    </recommendedName>
</protein>
<evidence type="ECO:0000256" key="1">
    <source>
        <dbReference type="ARBA" id="ARBA00004300"/>
    </source>
</evidence>